<dbReference type="AlphaFoldDB" id="A0A177MTS4"/>
<dbReference type="RefSeq" id="WP_064035573.1">
    <property type="nucleotide sequence ID" value="NZ_LUUH01000013.1"/>
</dbReference>
<feature type="region of interest" description="Disordered" evidence="1">
    <location>
        <begin position="38"/>
        <end position="61"/>
    </location>
</feature>
<organism evidence="2 3">
    <name type="scientific">Methylomonas methanica</name>
    <dbReference type="NCBI Taxonomy" id="421"/>
    <lineage>
        <taxon>Bacteria</taxon>
        <taxon>Pseudomonadati</taxon>
        <taxon>Pseudomonadota</taxon>
        <taxon>Gammaproteobacteria</taxon>
        <taxon>Methylococcales</taxon>
        <taxon>Methylococcaceae</taxon>
        <taxon>Methylomonas</taxon>
    </lineage>
</organism>
<dbReference type="EMBL" id="LUUH01000013">
    <property type="protein sequence ID" value="OAI09051.1"/>
    <property type="molecule type" value="Genomic_DNA"/>
</dbReference>
<reference evidence="2 3" key="1">
    <citation type="submission" date="2016-03" db="EMBL/GenBank/DDBJ databases">
        <authorList>
            <person name="Ploux O."/>
        </authorList>
    </citation>
    <scope>NUCLEOTIDE SEQUENCE [LARGE SCALE GENOMIC DNA]</scope>
    <source>
        <strain evidence="2 3">R-45371</strain>
    </source>
</reference>
<comment type="caution">
    <text evidence="2">The sequence shown here is derived from an EMBL/GenBank/DDBJ whole genome shotgun (WGS) entry which is preliminary data.</text>
</comment>
<evidence type="ECO:0000313" key="3">
    <source>
        <dbReference type="Proteomes" id="UP000077763"/>
    </source>
</evidence>
<evidence type="ECO:0000313" key="2">
    <source>
        <dbReference type="EMBL" id="OAI09051.1"/>
    </source>
</evidence>
<protein>
    <submittedName>
        <fullName evidence="2">Uncharacterized protein</fullName>
    </submittedName>
</protein>
<sequence length="61" mass="6584">MRFKIRFAADRGVQGWQVREHVTEGVGERVAAQCADNENDLPDSAADGGRCPPQSGKGSRV</sequence>
<accession>A0A177MTS4</accession>
<evidence type="ECO:0000256" key="1">
    <source>
        <dbReference type="SAM" id="MobiDB-lite"/>
    </source>
</evidence>
<name>A0A177MTS4_METMH</name>
<dbReference type="Proteomes" id="UP000077763">
    <property type="component" value="Unassembled WGS sequence"/>
</dbReference>
<proteinExistence type="predicted"/>
<gene>
    <name evidence="2" type="ORF">A1353_05660</name>
</gene>